<evidence type="ECO:0000313" key="2">
    <source>
        <dbReference type="Proteomes" id="UP000663193"/>
    </source>
</evidence>
<name>A0A7U2HSW7_PHANO</name>
<protein>
    <submittedName>
        <fullName evidence="1">Uncharacterized protein</fullName>
    </submittedName>
</protein>
<dbReference type="VEuPathDB" id="FungiDB:JI435_300080"/>
<proteinExistence type="predicted"/>
<dbReference type="Proteomes" id="UP000663193">
    <property type="component" value="Chromosome 1"/>
</dbReference>
<evidence type="ECO:0000313" key="1">
    <source>
        <dbReference type="EMBL" id="QRC90585.1"/>
    </source>
</evidence>
<dbReference type="AlphaFoldDB" id="A0A7U2HSW7"/>
<reference evidence="2" key="1">
    <citation type="journal article" date="2021" name="BMC Genomics">
        <title>Chromosome-level genome assembly and manually-curated proteome of model necrotroph Parastagonospora nodorum Sn15 reveals a genome-wide trove of candidate effector homologs, and redundancy of virulence-related functions within an accessory chromosome.</title>
        <authorList>
            <person name="Bertazzoni S."/>
            <person name="Jones D.A.B."/>
            <person name="Phan H.T."/>
            <person name="Tan K.-C."/>
            <person name="Hane J.K."/>
        </authorList>
    </citation>
    <scope>NUCLEOTIDE SEQUENCE [LARGE SCALE GENOMIC DNA]</scope>
    <source>
        <strain evidence="2">SN15 / ATCC MYA-4574 / FGSC 10173)</strain>
    </source>
</reference>
<accession>A0A7U2HSW7</accession>
<keyword evidence="2" id="KW-1185">Reference proteome</keyword>
<gene>
    <name evidence="1" type="ORF">JI435_300080</name>
</gene>
<dbReference type="EMBL" id="CP069023">
    <property type="protein sequence ID" value="QRC90585.1"/>
    <property type="molecule type" value="Genomic_DNA"/>
</dbReference>
<organism evidence="1 2">
    <name type="scientific">Phaeosphaeria nodorum (strain SN15 / ATCC MYA-4574 / FGSC 10173)</name>
    <name type="common">Glume blotch fungus</name>
    <name type="synonym">Parastagonospora nodorum</name>
    <dbReference type="NCBI Taxonomy" id="321614"/>
    <lineage>
        <taxon>Eukaryota</taxon>
        <taxon>Fungi</taxon>
        <taxon>Dikarya</taxon>
        <taxon>Ascomycota</taxon>
        <taxon>Pezizomycotina</taxon>
        <taxon>Dothideomycetes</taxon>
        <taxon>Pleosporomycetidae</taxon>
        <taxon>Pleosporales</taxon>
        <taxon>Pleosporineae</taxon>
        <taxon>Phaeosphaeriaceae</taxon>
        <taxon>Parastagonospora</taxon>
    </lineage>
</organism>
<sequence>MGTPQNVPVAIAGVVDMISRALLCAVPTTKRSLLPEGTDQLMCFQDGRTTLTPWVRGSRPPNLPSVRNLDRLKSVCIHHFRTIYPISIAADMQKSELDDLHRFNIVRS</sequence>